<organism evidence="1">
    <name type="scientific">Capra hircus</name>
    <name type="common">Goat</name>
    <dbReference type="NCBI Taxonomy" id="9925"/>
    <lineage>
        <taxon>Eukaryota</taxon>
        <taxon>Metazoa</taxon>
        <taxon>Chordata</taxon>
        <taxon>Craniata</taxon>
        <taxon>Vertebrata</taxon>
        <taxon>Euteleostomi</taxon>
        <taxon>Mammalia</taxon>
        <taxon>Eutheria</taxon>
        <taxon>Laurasiatheria</taxon>
        <taxon>Artiodactyla</taxon>
        <taxon>Ruminantia</taxon>
        <taxon>Pecora</taxon>
        <taxon>Bovidae</taxon>
        <taxon>Caprinae</taxon>
        <taxon>Capra</taxon>
    </lineage>
</organism>
<name>A0A8C2QS75_CAPHI</name>
<dbReference type="PANTHER" id="PTHR31655:SF0">
    <property type="entry name" value="PROTEIN FAM78B"/>
    <property type="match status" value="1"/>
</dbReference>
<accession>A0A8C2QS75</accession>
<dbReference type="InterPro" id="IPR029638">
    <property type="entry name" value="FAM78"/>
</dbReference>
<protein>
    <submittedName>
        <fullName evidence="1">Family with sequence similarity 78 member B</fullName>
    </submittedName>
</protein>
<proteinExistence type="predicted"/>
<evidence type="ECO:0000313" key="1">
    <source>
        <dbReference type="Ensembl" id="ENSCHIP00010004070.1"/>
    </source>
</evidence>
<reference evidence="1" key="1">
    <citation type="submission" date="2019-03" db="EMBL/GenBank/DDBJ databases">
        <title>Genome sequencing and reference-guided assembly of Black Bengal Goat (Capra hircus).</title>
        <authorList>
            <person name="Siddiki A.Z."/>
            <person name="Baten A."/>
            <person name="Billah M."/>
            <person name="Alam M.A.U."/>
            <person name="Shawrob K.S.M."/>
            <person name="Saha S."/>
            <person name="Chowdhury M."/>
            <person name="Rahman A.H."/>
            <person name="Stear M."/>
            <person name="Miah G."/>
            <person name="Das G.B."/>
            <person name="Hossain M.M."/>
            <person name="Kumkum M."/>
            <person name="Islam M.S."/>
            <person name="Mollah A.M."/>
            <person name="Ahsan A."/>
            <person name="Tusar F."/>
            <person name="Khan M.K.I."/>
        </authorList>
    </citation>
    <scope>NUCLEOTIDE SEQUENCE [LARGE SCALE GENOMIC DNA]</scope>
</reference>
<reference evidence="1" key="2">
    <citation type="submission" date="2025-08" db="UniProtKB">
        <authorList>
            <consortium name="Ensembl"/>
        </authorList>
    </citation>
    <scope>IDENTIFICATION</scope>
</reference>
<dbReference type="Ensembl" id="ENSCHIT00010005648.1">
    <property type="protein sequence ID" value="ENSCHIP00010004070.1"/>
    <property type="gene ID" value="ENSCHIG00010002927.1"/>
</dbReference>
<sequence>MGCIQSITCKARIRRENIVVYDVCATIDQCPTRIEETSPIVLRYKTPYFKASARVVMPPIPRHETWVVGWIQACNQMEFFNTYSDLGIFIDEEIEDERAGIGEGAPQVIPEEHERVVSHQASSFQKRYFKIETPSPVKLYAKFDSVGVLGPLC</sequence>
<dbReference type="AlphaFoldDB" id="A0A8C2QS75"/>
<gene>
    <name evidence="1" type="primary">FAM78B</name>
</gene>
<dbReference type="PANTHER" id="PTHR31655">
    <property type="entry name" value="PROTEIN FAM78A"/>
    <property type="match status" value="1"/>
</dbReference>